<gene>
    <name evidence="1" type="ORF">V6N11_035591</name>
</gene>
<name>A0ABR2NMS8_9ROSI</name>
<reference evidence="1 2" key="1">
    <citation type="journal article" date="2024" name="G3 (Bethesda)">
        <title>Genome assembly of Hibiscus sabdariffa L. provides insights into metabolisms of medicinal natural products.</title>
        <authorList>
            <person name="Kim T."/>
        </authorList>
    </citation>
    <scope>NUCLEOTIDE SEQUENCE [LARGE SCALE GENOMIC DNA]</scope>
    <source>
        <strain evidence="1">TK-2024</strain>
        <tissue evidence="1">Old leaves</tissue>
    </source>
</reference>
<evidence type="ECO:0000313" key="2">
    <source>
        <dbReference type="Proteomes" id="UP001396334"/>
    </source>
</evidence>
<dbReference type="Proteomes" id="UP001396334">
    <property type="component" value="Unassembled WGS sequence"/>
</dbReference>
<dbReference type="EMBL" id="JBBPBN010000118">
    <property type="protein sequence ID" value="KAK8977471.1"/>
    <property type="molecule type" value="Genomic_DNA"/>
</dbReference>
<keyword evidence="2" id="KW-1185">Reference proteome</keyword>
<evidence type="ECO:0000313" key="1">
    <source>
        <dbReference type="EMBL" id="KAK8977471.1"/>
    </source>
</evidence>
<accession>A0ABR2NMS8</accession>
<comment type="caution">
    <text evidence="1">The sequence shown here is derived from an EMBL/GenBank/DDBJ whole genome shotgun (WGS) entry which is preliminary data.</text>
</comment>
<organism evidence="1 2">
    <name type="scientific">Hibiscus sabdariffa</name>
    <name type="common">roselle</name>
    <dbReference type="NCBI Taxonomy" id="183260"/>
    <lineage>
        <taxon>Eukaryota</taxon>
        <taxon>Viridiplantae</taxon>
        <taxon>Streptophyta</taxon>
        <taxon>Embryophyta</taxon>
        <taxon>Tracheophyta</taxon>
        <taxon>Spermatophyta</taxon>
        <taxon>Magnoliopsida</taxon>
        <taxon>eudicotyledons</taxon>
        <taxon>Gunneridae</taxon>
        <taxon>Pentapetalae</taxon>
        <taxon>rosids</taxon>
        <taxon>malvids</taxon>
        <taxon>Malvales</taxon>
        <taxon>Malvaceae</taxon>
        <taxon>Malvoideae</taxon>
        <taxon>Hibiscus</taxon>
    </lineage>
</organism>
<sequence>MWLLLWHVRWRYEAPIWSTAYTMWAARAWPPDSPWTSCRSTEADRGAVDRHGRFLTPISNVGLLVLFLTRFISQGFPVRSLDSLLIGPPFVPWMNSCFTSLRRFSSVLRCPCGYNFVACSTCFPLIAASVSHRGLTPTRAWWVLIVLCVALVPWHAMRDGFCLWVQHCTALAPWCVAVRCELDVLHALWWPARASLHLPHQGVRCKGLLRRLAPATRAYGLGCAEPCLVRGFLAHSWSPLFITWLYGPGHFVE</sequence>
<proteinExistence type="predicted"/>
<protein>
    <submittedName>
        <fullName evidence="1">Uncharacterized protein</fullName>
    </submittedName>
</protein>